<sequence>MKERKKMPAIDPVQADFAGSSETGGRISLKLRELYDSIKEETVPDRFLDLLEKLDEAEKSASTPMGRKDRR</sequence>
<accession>A0A844QD65</accession>
<dbReference type="Pfam" id="PF18557">
    <property type="entry name" value="NepR"/>
    <property type="match status" value="1"/>
</dbReference>
<dbReference type="InterPro" id="IPR041649">
    <property type="entry name" value="NepR"/>
</dbReference>
<dbReference type="AlphaFoldDB" id="A0A844QD65"/>
<dbReference type="EMBL" id="WPHG01000001">
    <property type="protein sequence ID" value="MVA96937.1"/>
    <property type="molecule type" value="Genomic_DNA"/>
</dbReference>
<protein>
    <recommendedName>
        <fullName evidence="2">Anti-sigma factor NepR domain-containing protein</fullName>
    </recommendedName>
</protein>
<name>A0A844QD65_9HYPH</name>
<evidence type="ECO:0000313" key="3">
    <source>
        <dbReference type="EMBL" id="MVA96937.1"/>
    </source>
</evidence>
<feature type="region of interest" description="Disordered" evidence="1">
    <location>
        <begin position="1"/>
        <end position="21"/>
    </location>
</feature>
<comment type="caution">
    <text evidence="3">The sequence shown here is derived from an EMBL/GenBank/DDBJ whole genome shotgun (WGS) entry which is preliminary data.</text>
</comment>
<evidence type="ECO:0000313" key="4">
    <source>
        <dbReference type="Proteomes" id="UP000463224"/>
    </source>
</evidence>
<dbReference type="Proteomes" id="UP000463224">
    <property type="component" value="Unassembled WGS sequence"/>
</dbReference>
<gene>
    <name evidence="3" type="ORF">GN330_06690</name>
</gene>
<evidence type="ECO:0000256" key="1">
    <source>
        <dbReference type="SAM" id="MobiDB-lite"/>
    </source>
</evidence>
<keyword evidence="4" id="KW-1185">Reference proteome</keyword>
<dbReference type="RefSeq" id="WP_156711825.1">
    <property type="nucleotide sequence ID" value="NZ_WPHG01000001.1"/>
</dbReference>
<feature type="domain" description="Anti-sigma factor NepR" evidence="2">
    <location>
        <begin position="26"/>
        <end position="58"/>
    </location>
</feature>
<proteinExistence type="predicted"/>
<evidence type="ECO:0000259" key="2">
    <source>
        <dbReference type="Pfam" id="PF18557"/>
    </source>
</evidence>
<reference evidence="3 4" key="1">
    <citation type="submission" date="2019-12" db="EMBL/GenBank/DDBJ databases">
        <title>Nitratireductor arenosus sp. nov., Isolated from sea sand, Jeju island, South Korea.</title>
        <authorList>
            <person name="Kim W."/>
        </authorList>
    </citation>
    <scope>NUCLEOTIDE SEQUENCE [LARGE SCALE GENOMIC DNA]</scope>
    <source>
        <strain evidence="3 4">CAU 1489</strain>
    </source>
</reference>
<organism evidence="3 4">
    <name type="scientific">Nitratireductor arenosus</name>
    <dbReference type="NCBI Taxonomy" id="2682096"/>
    <lineage>
        <taxon>Bacteria</taxon>
        <taxon>Pseudomonadati</taxon>
        <taxon>Pseudomonadota</taxon>
        <taxon>Alphaproteobacteria</taxon>
        <taxon>Hyphomicrobiales</taxon>
        <taxon>Phyllobacteriaceae</taxon>
        <taxon>Nitratireductor</taxon>
    </lineage>
</organism>